<evidence type="ECO:0000313" key="3">
    <source>
        <dbReference type="Proteomes" id="UP000641932"/>
    </source>
</evidence>
<sequence length="90" mass="9375">MSGPTADMGPSHRRPPGRRQPIAPLVNGGLEGVASHTGDWRAAGAFAAGRALWAGAPIGELAGGLGDVRVHRRALSSAEVSKAYHELRER</sequence>
<protein>
    <submittedName>
        <fullName evidence="2">Uncharacterized protein</fullName>
    </submittedName>
</protein>
<feature type="region of interest" description="Disordered" evidence="1">
    <location>
        <begin position="1"/>
        <end position="23"/>
    </location>
</feature>
<comment type="caution">
    <text evidence="2">The sequence shown here is derived from an EMBL/GenBank/DDBJ whole genome shotgun (WGS) entry which is preliminary data.</text>
</comment>
<dbReference type="Proteomes" id="UP000641932">
    <property type="component" value="Unassembled WGS sequence"/>
</dbReference>
<reference evidence="2" key="2">
    <citation type="submission" date="2020-09" db="EMBL/GenBank/DDBJ databases">
        <authorList>
            <person name="Sun Q."/>
            <person name="Zhou Y."/>
        </authorList>
    </citation>
    <scope>NUCLEOTIDE SEQUENCE</scope>
    <source>
        <strain evidence="2">CGMCC 4.7201</strain>
    </source>
</reference>
<dbReference type="EMBL" id="BMMS01000029">
    <property type="protein sequence ID" value="GGO96467.1"/>
    <property type="molecule type" value="Genomic_DNA"/>
</dbReference>
<evidence type="ECO:0000313" key="2">
    <source>
        <dbReference type="EMBL" id="GGO96467.1"/>
    </source>
</evidence>
<name>A0A917ZWZ5_9ACTN</name>
<keyword evidence="3" id="KW-1185">Reference proteome</keyword>
<organism evidence="2 3">
    <name type="scientific">Wenjunlia tyrosinilytica</name>
    <dbReference type="NCBI Taxonomy" id="1544741"/>
    <lineage>
        <taxon>Bacteria</taxon>
        <taxon>Bacillati</taxon>
        <taxon>Actinomycetota</taxon>
        <taxon>Actinomycetes</taxon>
        <taxon>Kitasatosporales</taxon>
        <taxon>Streptomycetaceae</taxon>
        <taxon>Wenjunlia</taxon>
    </lineage>
</organism>
<gene>
    <name evidence="2" type="ORF">GCM10012280_56020</name>
</gene>
<evidence type="ECO:0000256" key="1">
    <source>
        <dbReference type="SAM" id="MobiDB-lite"/>
    </source>
</evidence>
<proteinExistence type="predicted"/>
<accession>A0A917ZWZ5</accession>
<reference evidence="2" key="1">
    <citation type="journal article" date="2014" name="Int. J. Syst. Evol. Microbiol.">
        <title>Complete genome sequence of Corynebacterium casei LMG S-19264T (=DSM 44701T), isolated from a smear-ripened cheese.</title>
        <authorList>
            <consortium name="US DOE Joint Genome Institute (JGI-PGF)"/>
            <person name="Walter F."/>
            <person name="Albersmeier A."/>
            <person name="Kalinowski J."/>
            <person name="Ruckert C."/>
        </authorList>
    </citation>
    <scope>NUCLEOTIDE SEQUENCE</scope>
    <source>
        <strain evidence="2">CGMCC 4.7201</strain>
    </source>
</reference>
<dbReference type="AlphaFoldDB" id="A0A917ZWZ5"/>
<dbReference type="Gene3D" id="2.60.120.200">
    <property type="match status" value="1"/>
</dbReference>